<feature type="compositionally biased region" description="Basic and acidic residues" evidence="1">
    <location>
        <begin position="32"/>
        <end position="46"/>
    </location>
</feature>
<proteinExistence type="predicted"/>
<feature type="region of interest" description="Disordered" evidence="1">
    <location>
        <begin position="1"/>
        <end position="101"/>
    </location>
</feature>
<name>A0A9N7ZF04_PLEPL</name>
<protein>
    <submittedName>
        <fullName evidence="2">Uncharacterized protein</fullName>
    </submittedName>
</protein>
<feature type="compositionally biased region" description="Basic and acidic residues" evidence="1">
    <location>
        <begin position="13"/>
        <end position="23"/>
    </location>
</feature>
<dbReference type="EMBL" id="CADEAL010004436">
    <property type="protein sequence ID" value="CAB1459539.1"/>
    <property type="molecule type" value="Genomic_DNA"/>
</dbReference>
<evidence type="ECO:0000313" key="2">
    <source>
        <dbReference type="EMBL" id="CAB1459539.1"/>
    </source>
</evidence>
<organism evidence="2 3">
    <name type="scientific">Pleuronectes platessa</name>
    <name type="common">European plaice</name>
    <dbReference type="NCBI Taxonomy" id="8262"/>
    <lineage>
        <taxon>Eukaryota</taxon>
        <taxon>Metazoa</taxon>
        <taxon>Chordata</taxon>
        <taxon>Craniata</taxon>
        <taxon>Vertebrata</taxon>
        <taxon>Euteleostomi</taxon>
        <taxon>Actinopterygii</taxon>
        <taxon>Neopterygii</taxon>
        <taxon>Teleostei</taxon>
        <taxon>Neoteleostei</taxon>
        <taxon>Acanthomorphata</taxon>
        <taxon>Carangaria</taxon>
        <taxon>Pleuronectiformes</taxon>
        <taxon>Pleuronectoidei</taxon>
        <taxon>Pleuronectidae</taxon>
        <taxon>Pleuronectes</taxon>
    </lineage>
</organism>
<accession>A0A9N7ZF04</accession>
<keyword evidence="3" id="KW-1185">Reference proteome</keyword>
<comment type="caution">
    <text evidence="2">The sequence shown here is derived from an EMBL/GenBank/DDBJ whole genome shotgun (WGS) entry which is preliminary data.</text>
</comment>
<gene>
    <name evidence="2" type="ORF">PLEPLA_LOCUS47376</name>
</gene>
<dbReference type="AlphaFoldDB" id="A0A9N7ZF04"/>
<evidence type="ECO:0000313" key="3">
    <source>
        <dbReference type="Proteomes" id="UP001153269"/>
    </source>
</evidence>
<reference evidence="2" key="1">
    <citation type="submission" date="2020-03" db="EMBL/GenBank/DDBJ databases">
        <authorList>
            <person name="Weist P."/>
        </authorList>
    </citation>
    <scope>NUCLEOTIDE SEQUENCE</scope>
</reference>
<evidence type="ECO:0000256" key="1">
    <source>
        <dbReference type="SAM" id="MobiDB-lite"/>
    </source>
</evidence>
<dbReference type="Proteomes" id="UP001153269">
    <property type="component" value="Unassembled WGS sequence"/>
</dbReference>
<feature type="compositionally biased region" description="Gly residues" evidence="1">
    <location>
        <begin position="1"/>
        <end position="11"/>
    </location>
</feature>
<sequence>MKPGRSGGGGRGRARDRERERGPVSRMLAPPPRERRTREGGEKPSRDTTAPRAHRPSCSDSSAQDRSVKKRRTPVGSSRLAEDEEAEETGGERGAATLKLP</sequence>